<dbReference type="PANTHER" id="PTHR38011">
    <property type="entry name" value="DIHYDROFOLATE REDUCTASE FAMILY PROTEIN (AFU_ORTHOLOGUE AFUA_8G06820)"/>
    <property type="match status" value="1"/>
</dbReference>
<dbReference type="Gene3D" id="3.40.430.10">
    <property type="entry name" value="Dihydrofolate Reductase, subunit A"/>
    <property type="match status" value="1"/>
</dbReference>
<dbReference type="GO" id="GO:0008703">
    <property type="term" value="F:5-amino-6-(5-phosphoribosylamino)uracil reductase activity"/>
    <property type="evidence" value="ECO:0007669"/>
    <property type="project" value="InterPro"/>
</dbReference>
<dbReference type="EMBL" id="MOMC01000067">
    <property type="protein sequence ID" value="ONH24789.1"/>
    <property type="molecule type" value="Genomic_DNA"/>
</dbReference>
<dbReference type="InterPro" id="IPR002734">
    <property type="entry name" value="RibDG_C"/>
</dbReference>
<dbReference type="AlphaFoldDB" id="A0A1V2I5B0"/>
<dbReference type="InterPro" id="IPR024072">
    <property type="entry name" value="DHFR-like_dom_sf"/>
</dbReference>
<name>A0A1V2I5B0_9ACTN</name>
<organism evidence="2 3">
    <name type="scientific">Pseudofrankia asymbiotica</name>
    <dbReference type="NCBI Taxonomy" id="1834516"/>
    <lineage>
        <taxon>Bacteria</taxon>
        <taxon>Bacillati</taxon>
        <taxon>Actinomycetota</taxon>
        <taxon>Actinomycetes</taxon>
        <taxon>Frankiales</taxon>
        <taxon>Frankiaceae</taxon>
        <taxon>Pseudofrankia</taxon>
    </lineage>
</organism>
<evidence type="ECO:0000313" key="2">
    <source>
        <dbReference type="EMBL" id="ONH24789.1"/>
    </source>
</evidence>
<sequence length="192" mass="20918">MGKIVTSENVSLDGVVQDPTGEEGFKFGGWFGRMSDADRGAWGALEFQEALAAGALLLGGRSYQYFATGWASRDGEWADRLRSLPKYVVSSTLADPSWVNTTILTGDVLAQVAKLRETADGDVVVYASGQLVQALLEHDLVDELRLVVHPFVLGSGERLFRETSDMKPVRLVDARTIGEGLSLLVYRPIRDA</sequence>
<dbReference type="InterPro" id="IPR050765">
    <property type="entry name" value="Riboflavin_Biosynth_HTPR"/>
</dbReference>
<proteinExistence type="predicted"/>
<keyword evidence="3" id="KW-1185">Reference proteome</keyword>
<reference evidence="3" key="1">
    <citation type="submission" date="2016-10" db="EMBL/GenBank/DDBJ databases">
        <title>Frankia sp. NRRL B-16386 Genome sequencing.</title>
        <authorList>
            <person name="Ghodhbane-Gtari F."/>
            <person name="Swanson E."/>
            <person name="Gueddou A."/>
            <person name="Hezbri K."/>
            <person name="Ktari K."/>
            <person name="Nouioui I."/>
            <person name="Morris K."/>
            <person name="Simpson S."/>
            <person name="Abebe-Akele F."/>
            <person name="Thomas K."/>
            <person name="Gtari M."/>
            <person name="Tisa L.S."/>
        </authorList>
    </citation>
    <scope>NUCLEOTIDE SEQUENCE [LARGE SCALE GENOMIC DNA]</scope>
    <source>
        <strain evidence="3">NRRL B-16386</strain>
    </source>
</reference>
<evidence type="ECO:0000259" key="1">
    <source>
        <dbReference type="Pfam" id="PF01872"/>
    </source>
</evidence>
<gene>
    <name evidence="2" type="ORF">BL253_29195</name>
</gene>
<evidence type="ECO:0000313" key="3">
    <source>
        <dbReference type="Proteomes" id="UP000188929"/>
    </source>
</evidence>
<dbReference type="STRING" id="1834516.BL253_29195"/>
<dbReference type="RefSeq" id="WP_076820610.1">
    <property type="nucleotide sequence ID" value="NZ_MOMC01000067.1"/>
</dbReference>
<dbReference type="Pfam" id="PF01872">
    <property type="entry name" value="RibD_C"/>
    <property type="match status" value="1"/>
</dbReference>
<dbReference type="OrthoDB" id="7342392at2"/>
<dbReference type="SUPFAM" id="SSF53597">
    <property type="entry name" value="Dihydrofolate reductase-like"/>
    <property type="match status" value="1"/>
</dbReference>
<comment type="caution">
    <text evidence="2">The sequence shown here is derived from an EMBL/GenBank/DDBJ whole genome shotgun (WGS) entry which is preliminary data.</text>
</comment>
<dbReference type="GO" id="GO:0009231">
    <property type="term" value="P:riboflavin biosynthetic process"/>
    <property type="evidence" value="ECO:0007669"/>
    <property type="project" value="InterPro"/>
</dbReference>
<dbReference type="PANTHER" id="PTHR38011:SF11">
    <property type="entry name" value="2,5-DIAMINO-6-RIBOSYLAMINO-4(3H)-PYRIMIDINONE 5'-PHOSPHATE REDUCTASE"/>
    <property type="match status" value="1"/>
</dbReference>
<protein>
    <submittedName>
        <fullName evidence="2">Deaminase</fullName>
    </submittedName>
</protein>
<accession>A0A1V2I5B0</accession>
<feature type="domain" description="Bacterial bifunctional deaminase-reductase C-terminal" evidence="1">
    <location>
        <begin position="4"/>
        <end position="181"/>
    </location>
</feature>
<dbReference type="Proteomes" id="UP000188929">
    <property type="component" value="Unassembled WGS sequence"/>
</dbReference>